<name>A0A816JV00_BRANA</name>
<reference evidence="2" key="1">
    <citation type="submission" date="2021-01" db="EMBL/GenBank/DDBJ databases">
        <authorList>
            <consortium name="Genoscope - CEA"/>
            <person name="William W."/>
        </authorList>
    </citation>
    <scope>NUCLEOTIDE SEQUENCE</scope>
</reference>
<accession>A0A816JV00</accession>
<feature type="region of interest" description="Disordered" evidence="1">
    <location>
        <begin position="36"/>
        <end position="76"/>
    </location>
</feature>
<feature type="compositionally biased region" description="Basic residues" evidence="1">
    <location>
        <begin position="36"/>
        <end position="45"/>
    </location>
</feature>
<evidence type="ECO:0000313" key="2">
    <source>
        <dbReference type="EMBL" id="CAF1886938.1"/>
    </source>
</evidence>
<organism evidence="2">
    <name type="scientific">Brassica napus</name>
    <name type="common">Rape</name>
    <dbReference type="NCBI Taxonomy" id="3708"/>
    <lineage>
        <taxon>Eukaryota</taxon>
        <taxon>Viridiplantae</taxon>
        <taxon>Streptophyta</taxon>
        <taxon>Embryophyta</taxon>
        <taxon>Tracheophyta</taxon>
        <taxon>Spermatophyta</taxon>
        <taxon>Magnoliopsida</taxon>
        <taxon>eudicotyledons</taxon>
        <taxon>Gunneridae</taxon>
        <taxon>Pentapetalae</taxon>
        <taxon>rosids</taxon>
        <taxon>malvids</taxon>
        <taxon>Brassicales</taxon>
        <taxon>Brassicaceae</taxon>
        <taxon>Brassiceae</taxon>
        <taxon>Brassica</taxon>
    </lineage>
</organism>
<protein>
    <submittedName>
        <fullName evidence="2">(rape) hypothetical protein</fullName>
    </submittedName>
</protein>
<feature type="compositionally biased region" description="Pro residues" evidence="1">
    <location>
        <begin position="46"/>
        <end position="76"/>
    </location>
</feature>
<feature type="non-terminal residue" evidence="2">
    <location>
        <position position="128"/>
    </location>
</feature>
<gene>
    <name evidence="2" type="ORF">DARMORV10_C02P08490.1</name>
</gene>
<sequence length="128" mass="14640">LTLSICETRSTADLSLQLLPNLQQGRFDRRWCPTLARRRLSRRKPPPPPKEAVKPPPPKEAVKPPPPPLLSPPPLPQTELTTWLPPHLSPLSIYIFLTLYSLEMCSNISNILTMLYFQDSRRNTTTYI</sequence>
<proteinExistence type="predicted"/>
<dbReference type="Proteomes" id="UP001295469">
    <property type="component" value="Chromosome C02"/>
</dbReference>
<dbReference type="EMBL" id="HG994366">
    <property type="protein sequence ID" value="CAF1886938.1"/>
    <property type="molecule type" value="Genomic_DNA"/>
</dbReference>
<dbReference type="AlphaFoldDB" id="A0A816JV00"/>
<evidence type="ECO:0000256" key="1">
    <source>
        <dbReference type="SAM" id="MobiDB-lite"/>
    </source>
</evidence>